<protein>
    <submittedName>
        <fullName evidence="1">Uncharacterized protein</fullName>
    </submittedName>
</protein>
<sequence length="199" mass="22326">MRVGKTFGTCHVYSWISWPSLTPRTHAGAGGGSEEWEHHIGEWLANIWALQNSTLLPPEYREELLSRFRTQKGMEAALREKVTVTFTRPEDDAPWRGTLTQDIIEDAWRKGLERPLETAKHEISRLAKMVRHERVSNPLVVVSGGTARNPAVKSRMKALCKDSGVEILFTDDFDIPIPNESAKVAMAAAYVVSETLTVD</sequence>
<proteinExistence type="predicted"/>
<accession>A0AA40F5L7</accession>
<evidence type="ECO:0000313" key="1">
    <source>
        <dbReference type="EMBL" id="KAK0751402.1"/>
    </source>
</evidence>
<dbReference type="AlphaFoldDB" id="A0AA40F5L7"/>
<evidence type="ECO:0000313" key="2">
    <source>
        <dbReference type="Proteomes" id="UP001172155"/>
    </source>
</evidence>
<keyword evidence="2" id="KW-1185">Reference proteome</keyword>
<feature type="non-terminal residue" evidence="1">
    <location>
        <position position="199"/>
    </location>
</feature>
<name>A0AA40F5L7_9PEZI</name>
<gene>
    <name evidence="1" type="ORF">B0T18DRAFT_320201</name>
</gene>
<organism evidence="1 2">
    <name type="scientific">Schizothecium vesticola</name>
    <dbReference type="NCBI Taxonomy" id="314040"/>
    <lineage>
        <taxon>Eukaryota</taxon>
        <taxon>Fungi</taxon>
        <taxon>Dikarya</taxon>
        <taxon>Ascomycota</taxon>
        <taxon>Pezizomycotina</taxon>
        <taxon>Sordariomycetes</taxon>
        <taxon>Sordariomycetidae</taxon>
        <taxon>Sordariales</taxon>
        <taxon>Schizotheciaceae</taxon>
        <taxon>Schizothecium</taxon>
    </lineage>
</organism>
<dbReference type="EMBL" id="JAUKUD010000002">
    <property type="protein sequence ID" value="KAK0751402.1"/>
    <property type="molecule type" value="Genomic_DNA"/>
</dbReference>
<reference evidence="1" key="1">
    <citation type="submission" date="2023-06" db="EMBL/GenBank/DDBJ databases">
        <title>Genome-scale phylogeny and comparative genomics of the fungal order Sordariales.</title>
        <authorList>
            <consortium name="Lawrence Berkeley National Laboratory"/>
            <person name="Hensen N."/>
            <person name="Bonometti L."/>
            <person name="Westerberg I."/>
            <person name="Brannstrom I.O."/>
            <person name="Guillou S."/>
            <person name="Cros-Aarteil S."/>
            <person name="Calhoun S."/>
            <person name="Haridas S."/>
            <person name="Kuo A."/>
            <person name="Mondo S."/>
            <person name="Pangilinan J."/>
            <person name="Riley R."/>
            <person name="LaButti K."/>
            <person name="Andreopoulos B."/>
            <person name="Lipzen A."/>
            <person name="Chen C."/>
            <person name="Yanf M."/>
            <person name="Daum C."/>
            <person name="Ng V."/>
            <person name="Clum A."/>
            <person name="Steindorff A."/>
            <person name="Ohm R."/>
            <person name="Martin F."/>
            <person name="Silar P."/>
            <person name="Natvig D."/>
            <person name="Lalanne C."/>
            <person name="Gautier V."/>
            <person name="Ament-velasquez S.L."/>
            <person name="Kruys A."/>
            <person name="Hutchinson M.I."/>
            <person name="Powell A.J."/>
            <person name="Barry K."/>
            <person name="Miller A.N."/>
            <person name="Grigoriev I.V."/>
            <person name="Debuchy R."/>
            <person name="Gladieux P."/>
            <person name="Thoren M.H."/>
            <person name="Johannesson H."/>
        </authorList>
    </citation>
    <scope>NUCLEOTIDE SEQUENCE</scope>
    <source>
        <strain evidence="1">SMH3187-1</strain>
    </source>
</reference>
<comment type="caution">
    <text evidence="1">The sequence shown here is derived from an EMBL/GenBank/DDBJ whole genome shotgun (WGS) entry which is preliminary data.</text>
</comment>
<dbReference type="Proteomes" id="UP001172155">
    <property type="component" value="Unassembled WGS sequence"/>
</dbReference>